<organism evidence="3 4">
    <name type="scientific">Bosea vestrisii</name>
    <dbReference type="NCBI Taxonomy" id="151416"/>
    <lineage>
        <taxon>Bacteria</taxon>
        <taxon>Pseudomonadati</taxon>
        <taxon>Pseudomonadota</taxon>
        <taxon>Alphaproteobacteria</taxon>
        <taxon>Hyphomicrobiales</taxon>
        <taxon>Boseaceae</taxon>
        <taxon>Bosea</taxon>
    </lineage>
</organism>
<evidence type="ECO:0000313" key="3">
    <source>
        <dbReference type="EMBL" id="MFC5395235.1"/>
    </source>
</evidence>
<name>A0ABW0HEZ2_9HYPH</name>
<dbReference type="PANTHER" id="PTHR46268:SF15">
    <property type="entry name" value="UNIVERSAL STRESS PROTEIN HP_0031"/>
    <property type="match status" value="1"/>
</dbReference>
<gene>
    <name evidence="3" type="ORF">ACFPPC_21625</name>
</gene>
<dbReference type="PANTHER" id="PTHR46268">
    <property type="entry name" value="STRESS RESPONSE PROTEIN NHAX"/>
    <property type="match status" value="1"/>
</dbReference>
<sequence length="324" mass="34788">MRLTKINVVDELPSLDGASGTAIDAEVGMNDITLSSSISAKAQAVRGTTYCDIAIHLDGSPEDEFRLAHAEALAVDFSARMTGILTNLLPDPALFAGDFGISAIGQLVDAVTKEGDVSEMRLRQRLARLDPAHEVRRLDAFPGLLEQAVASEARWNDLFIATCPRDDEHGRWRPLIESVMFDGGRGLLLLPPKLTSCSPIRTVLVGWTDTRQSARAVAEALPLIAQATQVHIVTVREEAHGRMGGAEILADISAHLARHGVEATATVLSTETSPTEALLAEARRISADLIVVGAYGHSRFREWVLGGVTADLLDLSPVPLFLAH</sequence>
<dbReference type="EMBL" id="JBHSLV010000043">
    <property type="protein sequence ID" value="MFC5395235.1"/>
    <property type="molecule type" value="Genomic_DNA"/>
</dbReference>
<dbReference type="RefSeq" id="WP_377011053.1">
    <property type="nucleotide sequence ID" value="NZ_JBHSLV010000043.1"/>
</dbReference>
<dbReference type="SUPFAM" id="SSF52402">
    <property type="entry name" value="Adenine nucleotide alpha hydrolases-like"/>
    <property type="match status" value="1"/>
</dbReference>
<dbReference type="Proteomes" id="UP001596104">
    <property type="component" value="Unassembled WGS sequence"/>
</dbReference>
<evidence type="ECO:0000259" key="2">
    <source>
        <dbReference type="Pfam" id="PF00582"/>
    </source>
</evidence>
<protein>
    <submittedName>
        <fullName evidence="3">Universal stress protein</fullName>
    </submittedName>
</protein>
<evidence type="ECO:0000313" key="4">
    <source>
        <dbReference type="Proteomes" id="UP001596104"/>
    </source>
</evidence>
<dbReference type="InterPro" id="IPR006015">
    <property type="entry name" value="Universal_stress_UspA"/>
</dbReference>
<dbReference type="PRINTS" id="PR01438">
    <property type="entry name" value="UNVRSLSTRESS"/>
</dbReference>
<evidence type="ECO:0000256" key="1">
    <source>
        <dbReference type="ARBA" id="ARBA00008791"/>
    </source>
</evidence>
<comment type="caution">
    <text evidence="3">The sequence shown here is derived from an EMBL/GenBank/DDBJ whole genome shotgun (WGS) entry which is preliminary data.</text>
</comment>
<accession>A0ABW0HEZ2</accession>
<dbReference type="InterPro" id="IPR006016">
    <property type="entry name" value="UspA"/>
</dbReference>
<dbReference type="Pfam" id="PF00582">
    <property type="entry name" value="Usp"/>
    <property type="match status" value="1"/>
</dbReference>
<proteinExistence type="inferred from homology"/>
<dbReference type="Gene3D" id="3.40.50.12370">
    <property type="match status" value="1"/>
</dbReference>
<dbReference type="CDD" id="cd00293">
    <property type="entry name" value="USP-like"/>
    <property type="match status" value="1"/>
</dbReference>
<keyword evidence="4" id="KW-1185">Reference proteome</keyword>
<reference evidence="4" key="1">
    <citation type="journal article" date="2019" name="Int. J. Syst. Evol. Microbiol.">
        <title>The Global Catalogue of Microorganisms (GCM) 10K type strain sequencing project: providing services to taxonomists for standard genome sequencing and annotation.</title>
        <authorList>
            <consortium name="The Broad Institute Genomics Platform"/>
            <consortium name="The Broad Institute Genome Sequencing Center for Infectious Disease"/>
            <person name="Wu L."/>
            <person name="Ma J."/>
        </authorList>
    </citation>
    <scope>NUCLEOTIDE SEQUENCE [LARGE SCALE GENOMIC DNA]</scope>
    <source>
        <strain evidence="4">CGMCC 1.16326</strain>
    </source>
</reference>
<feature type="domain" description="UspA" evidence="2">
    <location>
        <begin position="200"/>
        <end position="322"/>
    </location>
</feature>
<comment type="similarity">
    <text evidence="1">Belongs to the universal stress protein A family.</text>
</comment>